<dbReference type="PANTHER" id="PTHR36080:SF1">
    <property type="entry name" value="DBJ|BAA96220.1"/>
    <property type="match status" value="1"/>
</dbReference>
<reference evidence="2 3" key="1">
    <citation type="journal article" date="2005" name="PLoS Biol.">
        <title>The genomes of Oryza sativa: a history of duplications.</title>
        <authorList>
            <person name="Yu J."/>
            <person name="Wang J."/>
            <person name="Lin W."/>
            <person name="Li S."/>
            <person name="Li H."/>
            <person name="Zhou J."/>
            <person name="Ni P."/>
            <person name="Dong W."/>
            <person name="Hu S."/>
            <person name="Zeng C."/>
            <person name="Zhang J."/>
            <person name="Zhang Y."/>
            <person name="Li R."/>
            <person name="Xu Z."/>
            <person name="Li S."/>
            <person name="Li X."/>
            <person name="Zheng H."/>
            <person name="Cong L."/>
            <person name="Lin L."/>
            <person name="Yin J."/>
            <person name="Geng J."/>
            <person name="Li G."/>
            <person name="Shi J."/>
            <person name="Liu J."/>
            <person name="Lv H."/>
            <person name="Li J."/>
            <person name="Wang J."/>
            <person name="Deng Y."/>
            <person name="Ran L."/>
            <person name="Shi X."/>
            <person name="Wang X."/>
            <person name="Wu Q."/>
            <person name="Li C."/>
            <person name="Ren X."/>
            <person name="Wang J."/>
            <person name="Wang X."/>
            <person name="Li D."/>
            <person name="Liu D."/>
            <person name="Zhang X."/>
            <person name="Ji Z."/>
            <person name="Zhao W."/>
            <person name="Sun Y."/>
            <person name="Zhang Z."/>
            <person name="Bao J."/>
            <person name="Han Y."/>
            <person name="Dong L."/>
            <person name="Ji J."/>
            <person name="Chen P."/>
            <person name="Wu S."/>
            <person name="Liu J."/>
            <person name="Xiao Y."/>
            <person name="Bu D."/>
            <person name="Tan J."/>
            <person name="Yang L."/>
            <person name="Ye C."/>
            <person name="Zhang J."/>
            <person name="Xu J."/>
            <person name="Zhou Y."/>
            <person name="Yu Y."/>
            <person name="Zhang B."/>
            <person name="Zhuang S."/>
            <person name="Wei H."/>
            <person name="Liu B."/>
            <person name="Lei M."/>
            <person name="Yu H."/>
            <person name="Li Y."/>
            <person name="Xu H."/>
            <person name="Wei S."/>
            <person name="He X."/>
            <person name="Fang L."/>
            <person name="Zhang Z."/>
            <person name="Zhang Y."/>
            <person name="Huang X."/>
            <person name="Su Z."/>
            <person name="Tong W."/>
            <person name="Li J."/>
            <person name="Tong Z."/>
            <person name="Li S."/>
            <person name="Ye J."/>
            <person name="Wang L."/>
            <person name="Fang L."/>
            <person name="Lei T."/>
            <person name="Chen C."/>
            <person name="Chen H."/>
            <person name="Xu Z."/>
            <person name="Li H."/>
            <person name="Huang H."/>
            <person name="Zhang F."/>
            <person name="Xu H."/>
            <person name="Li N."/>
            <person name="Zhao C."/>
            <person name="Li S."/>
            <person name="Dong L."/>
            <person name="Huang Y."/>
            <person name="Li L."/>
            <person name="Xi Y."/>
            <person name="Qi Q."/>
            <person name="Li W."/>
            <person name="Zhang B."/>
            <person name="Hu W."/>
            <person name="Zhang Y."/>
            <person name="Tian X."/>
            <person name="Jiao Y."/>
            <person name="Liang X."/>
            <person name="Jin J."/>
            <person name="Gao L."/>
            <person name="Zheng W."/>
            <person name="Hao B."/>
            <person name="Liu S."/>
            <person name="Wang W."/>
            <person name="Yuan L."/>
            <person name="Cao M."/>
            <person name="McDermott J."/>
            <person name="Samudrala R."/>
            <person name="Wang J."/>
            <person name="Wong G.K."/>
            <person name="Yang H."/>
        </authorList>
    </citation>
    <scope>NUCLEOTIDE SEQUENCE [LARGE SCALE GENOMIC DNA]</scope>
    <source>
        <strain evidence="3">cv. 93-11</strain>
    </source>
</reference>
<evidence type="ECO:0000256" key="1">
    <source>
        <dbReference type="SAM" id="Coils"/>
    </source>
</evidence>
<dbReference type="AlphaFoldDB" id="A2ZKT4"/>
<evidence type="ECO:0000313" key="3">
    <source>
        <dbReference type="Proteomes" id="UP000007015"/>
    </source>
</evidence>
<gene>
    <name evidence="2" type="ORF">OsI_38427</name>
</gene>
<name>A2ZKT4_ORYSI</name>
<dbReference type="OMA" id="EVHIMIN"/>
<organism evidence="2 3">
    <name type="scientific">Oryza sativa subsp. indica</name>
    <name type="common">Rice</name>
    <dbReference type="NCBI Taxonomy" id="39946"/>
    <lineage>
        <taxon>Eukaryota</taxon>
        <taxon>Viridiplantae</taxon>
        <taxon>Streptophyta</taxon>
        <taxon>Embryophyta</taxon>
        <taxon>Tracheophyta</taxon>
        <taxon>Spermatophyta</taxon>
        <taxon>Magnoliopsida</taxon>
        <taxon>Liliopsida</taxon>
        <taxon>Poales</taxon>
        <taxon>Poaceae</taxon>
        <taxon>BOP clade</taxon>
        <taxon>Oryzoideae</taxon>
        <taxon>Oryzeae</taxon>
        <taxon>Oryzinae</taxon>
        <taxon>Oryza</taxon>
        <taxon>Oryza sativa</taxon>
    </lineage>
</organism>
<protein>
    <submittedName>
        <fullName evidence="2">Uncharacterized protein</fullName>
    </submittedName>
</protein>
<dbReference type="Proteomes" id="UP000007015">
    <property type="component" value="Chromosome 12"/>
</dbReference>
<keyword evidence="1" id="KW-0175">Coiled coil</keyword>
<dbReference type="EMBL" id="CM000137">
    <property type="protein sequence ID" value="EAY83218.1"/>
    <property type="molecule type" value="Genomic_DNA"/>
</dbReference>
<keyword evidence="3" id="KW-1185">Reference proteome</keyword>
<dbReference type="STRING" id="39946.A2ZKT4"/>
<dbReference type="HOGENOM" id="CLU_1148811_0_0_1"/>
<dbReference type="Gramene" id="BGIOSGA036147-TA">
    <property type="protein sequence ID" value="BGIOSGA036147-PA"/>
    <property type="gene ID" value="BGIOSGA036147"/>
</dbReference>
<evidence type="ECO:0000313" key="2">
    <source>
        <dbReference type="EMBL" id="EAY83218.1"/>
    </source>
</evidence>
<proteinExistence type="predicted"/>
<sequence>MAAPREKSAAATSSAAAADAAGAGGGGDRWGAAVGNLTELGANVAALQRLLAKKAVFVDEDIFSKASLAADQARTIKVIFLCFALLVAGAPDSPPIPSPVSSAMLFCHLFLPYEVHIMINGKTTYETILRTMRKEFDHVLSELPNTILDQRVQSLERELDAAISAAARARTEKRQAEAAQRAAELRAQEVTKELENTAKVFQLHMEELRAKQEEIAKKESDIKVLEAIIRTLSNKDDGGSSE</sequence>
<feature type="coiled-coil region" evidence="1">
    <location>
        <begin position="145"/>
        <end position="235"/>
    </location>
</feature>
<accession>A2ZKT4</accession>
<dbReference type="PANTHER" id="PTHR36080">
    <property type="entry name" value="DBJ|BAA96220.1"/>
    <property type="match status" value="1"/>
</dbReference>